<dbReference type="Gene3D" id="1.10.10.60">
    <property type="entry name" value="Homeodomain-like"/>
    <property type="match status" value="1"/>
</dbReference>
<evidence type="ECO:0000256" key="5">
    <source>
        <dbReference type="ARBA" id="ARBA00023125"/>
    </source>
</evidence>
<dbReference type="Pfam" id="PF07494">
    <property type="entry name" value="Reg_prop"/>
    <property type="match status" value="1"/>
</dbReference>
<dbReference type="Gene3D" id="3.40.50.2300">
    <property type="match status" value="1"/>
</dbReference>
<organism evidence="12 13">
    <name type="scientific">Hymenobacter monticola</name>
    <dbReference type="NCBI Taxonomy" id="1705399"/>
    <lineage>
        <taxon>Bacteria</taxon>
        <taxon>Pseudomonadati</taxon>
        <taxon>Bacteroidota</taxon>
        <taxon>Cytophagia</taxon>
        <taxon>Cytophagales</taxon>
        <taxon>Hymenobacteraceae</taxon>
        <taxon>Hymenobacter</taxon>
    </lineage>
</organism>
<feature type="region of interest" description="Disordered" evidence="8">
    <location>
        <begin position="1183"/>
        <end position="1210"/>
    </location>
</feature>
<protein>
    <recommendedName>
        <fullName evidence="2">histidine kinase</fullName>
        <ecNumber evidence="2">2.7.13.3</ecNumber>
    </recommendedName>
</protein>
<dbReference type="InterPro" id="IPR015943">
    <property type="entry name" value="WD40/YVTN_repeat-like_dom_sf"/>
</dbReference>
<dbReference type="InterPro" id="IPR011123">
    <property type="entry name" value="Y_Y_Y"/>
</dbReference>
<name>A0ABY4B3S1_9BACT</name>
<dbReference type="SMART" id="SM00342">
    <property type="entry name" value="HTH_ARAC"/>
    <property type="match status" value="1"/>
</dbReference>
<dbReference type="InterPro" id="IPR013783">
    <property type="entry name" value="Ig-like_fold"/>
</dbReference>
<dbReference type="SMART" id="SM00388">
    <property type="entry name" value="HisKA"/>
    <property type="match status" value="1"/>
</dbReference>
<dbReference type="SUPFAM" id="SSF52172">
    <property type="entry name" value="CheY-like"/>
    <property type="match status" value="1"/>
</dbReference>
<dbReference type="SUPFAM" id="SSF63829">
    <property type="entry name" value="Calcium-dependent phosphotriesterase"/>
    <property type="match status" value="2"/>
</dbReference>
<keyword evidence="3 7" id="KW-0597">Phosphoprotein</keyword>
<dbReference type="Pfam" id="PF07495">
    <property type="entry name" value="Y_Y_Y"/>
    <property type="match status" value="1"/>
</dbReference>
<evidence type="ECO:0000256" key="6">
    <source>
        <dbReference type="ARBA" id="ARBA00023163"/>
    </source>
</evidence>
<comment type="catalytic activity">
    <reaction evidence="1">
        <text>ATP + protein L-histidine = ADP + protein N-phospho-L-histidine.</text>
        <dbReference type="EC" id="2.7.13.3"/>
    </reaction>
</comment>
<feature type="domain" description="Response regulatory" evidence="11">
    <location>
        <begin position="1056"/>
        <end position="1172"/>
    </location>
</feature>
<dbReference type="Pfam" id="PF00072">
    <property type="entry name" value="Response_reg"/>
    <property type="match status" value="1"/>
</dbReference>
<dbReference type="InterPro" id="IPR005467">
    <property type="entry name" value="His_kinase_dom"/>
</dbReference>
<dbReference type="SUPFAM" id="SSF63825">
    <property type="entry name" value="YWTD domain"/>
    <property type="match status" value="1"/>
</dbReference>
<feature type="modified residue" description="4-aspartylphosphate" evidence="7">
    <location>
        <position position="1105"/>
    </location>
</feature>
<dbReference type="CDD" id="cd00082">
    <property type="entry name" value="HisKA"/>
    <property type="match status" value="1"/>
</dbReference>
<dbReference type="InterPro" id="IPR004358">
    <property type="entry name" value="Sig_transdc_His_kin-like_C"/>
</dbReference>
<evidence type="ECO:0000313" key="13">
    <source>
        <dbReference type="Proteomes" id="UP000831390"/>
    </source>
</evidence>
<evidence type="ECO:0000256" key="1">
    <source>
        <dbReference type="ARBA" id="ARBA00000085"/>
    </source>
</evidence>
<dbReference type="Gene3D" id="1.10.287.130">
    <property type="match status" value="1"/>
</dbReference>
<dbReference type="PROSITE" id="PS50110">
    <property type="entry name" value="RESPONSE_REGULATORY"/>
    <property type="match status" value="1"/>
</dbReference>
<proteinExistence type="predicted"/>
<dbReference type="InterPro" id="IPR001789">
    <property type="entry name" value="Sig_transdc_resp-reg_receiver"/>
</dbReference>
<feature type="domain" description="Histidine kinase" evidence="10">
    <location>
        <begin position="794"/>
        <end position="1018"/>
    </location>
</feature>
<feature type="compositionally biased region" description="Low complexity" evidence="8">
    <location>
        <begin position="1028"/>
        <end position="1041"/>
    </location>
</feature>
<dbReference type="PRINTS" id="PR00344">
    <property type="entry name" value="BCTRLSENSOR"/>
</dbReference>
<dbReference type="Gene3D" id="2.130.10.10">
    <property type="entry name" value="YVTN repeat-like/Quinoprotein amine dehydrogenase"/>
    <property type="match status" value="4"/>
</dbReference>
<dbReference type="InterPro" id="IPR011110">
    <property type="entry name" value="Reg_prop"/>
</dbReference>
<dbReference type="SUPFAM" id="SSF55874">
    <property type="entry name" value="ATPase domain of HSP90 chaperone/DNA topoisomerase II/histidine kinase"/>
    <property type="match status" value="1"/>
</dbReference>
<sequence>MLGAHAAAAQTLALRDYTLDNGLPQSMVYAICQDGQGRLWAGTQGGVCVFDGQKFRTRTTAQGLPDNHVRAVAAAPDGTLWMGHSYGGVSFIRPDGQVRRCRPRGLGIPASVACVWPASNQVVWVGTPGDGLFRLVCGPADTTVTHYGTAQGLPSRAVQRVAPGPGGRVWVGTAVGLMLLDPRGGSAPALPPDVQNVAINHVQRVSDTLTWCATPNGLVRLSGAGTAAQPWRVRRYGPAEGLCAAPAMRVVQDHAGNVWATTAAGLAQLPAGASRFRCRASRGFLDSNVNNDLLEDREGNIWFVYDDGISQHPADERFQQYGKPEGLPDNEVTAVQPIGNGRYWIGTRNGIAELQPAAADPRALSRPIPVRGGSDNHYIRSLCRDQRGDLWMSSHREVARYAPATGRWTYFDQLPAAARGHVMSMAEDRRGRLWLVTLGYGVFVFDPATQQFKALSAKKDGLISDAFWQVFRDRAGGLWLASDDQGLIQVDTEHDTFRRLDGQAGALSLGSISEDPSGQLWLGTIGRGVLRYSPATKKVRAFGPEVGLQSSNPFFVQCDGDGRVWAGTNRGLDCFDPRQQRTVSYGLHEGFLGQETNQNAVYLEDGKQLWVGTMNGLMHYDPARAHANRVTPVPQLTGLRIFLKDTTAAPGMELPARLNYLTFDYIGASLTNPDQVRYRYRLLGFEDDWAGPLTATSATYTNLGPGQYTFEVKAANEAGVWSARPARFSFSIRPPWWRTWWAYVLYASGFGLVLYGVRAYTKARERDRANRRLEHQALAHLQEMDRVKTDFFTNVSHELRTPLTLILGPAEVLATEPTDPAVRRQGGLVLRNARKLLSLINQLLDLSKLEAGALRLLPTSGDAAATVRQLVASFSSLADSRQITLTCHTPPGPLPLVFDASKLEEILTNLLANALRFTPAGGSVTVTVAETPPSATTPVGGVAIEVRDSGPGIAAEDLPHLFDRFYQASNPAAEHLRTGTGIGLALVRELTALHGGTVVVSSEPGVGAVFTVHLPRGLRPVAVTLGGASTSTPAPAPAAAEELTEEPTPPQAEAEVVLVIEDNDEVREFVRATLAPAGYRVLLAPDGRAGVALAQAEVPDLVVSDVMMPGLNGYQVCEQLKTNPVTSHIPVVLLTAKSEPDAKLEGLETGADAFLAKPFNPRELRAQVRNLLALRQRVRTHFATATQPEAAPTEVPKAAPATTAPATTAPAARPVRGVDAAEHAAAVAGLPSLDQEFLRRVNESVLQHLGDETFGVDEMGQDIGMSRTQVHRKLKALTGQSPGEYIRGTRLQRAHALLQVRVGTVAEVSYQVGFGSPAAFSTAFSRQFGYPPSAAARQAGEE</sequence>
<gene>
    <name evidence="12" type="ORF">MTP16_22130</name>
</gene>
<dbReference type="InterPro" id="IPR003661">
    <property type="entry name" value="HisK_dim/P_dom"/>
</dbReference>
<accession>A0ABY4B3S1</accession>
<dbReference type="InterPro" id="IPR036097">
    <property type="entry name" value="HisK_dim/P_sf"/>
</dbReference>
<dbReference type="InterPro" id="IPR018062">
    <property type="entry name" value="HTH_AraC-typ_CS"/>
</dbReference>
<dbReference type="Pfam" id="PF00512">
    <property type="entry name" value="HisKA"/>
    <property type="match status" value="1"/>
</dbReference>
<dbReference type="Gene3D" id="2.60.40.10">
    <property type="entry name" value="Immunoglobulins"/>
    <property type="match status" value="1"/>
</dbReference>
<dbReference type="EMBL" id="CP094534">
    <property type="protein sequence ID" value="UOE33799.1"/>
    <property type="molecule type" value="Genomic_DNA"/>
</dbReference>
<evidence type="ECO:0000256" key="3">
    <source>
        <dbReference type="ARBA" id="ARBA00022553"/>
    </source>
</evidence>
<dbReference type="Gene3D" id="3.30.565.10">
    <property type="entry name" value="Histidine kinase-like ATPase, C-terminal domain"/>
    <property type="match status" value="1"/>
</dbReference>
<dbReference type="CDD" id="cd00075">
    <property type="entry name" value="HATPase"/>
    <property type="match status" value="1"/>
</dbReference>
<dbReference type="SUPFAM" id="SSF46689">
    <property type="entry name" value="Homeodomain-like"/>
    <property type="match status" value="1"/>
</dbReference>
<feature type="region of interest" description="Disordered" evidence="8">
    <location>
        <begin position="1028"/>
        <end position="1050"/>
    </location>
</feature>
<evidence type="ECO:0000256" key="2">
    <source>
        <dbReference type="ARBA" id="ARBA00012438"/>
    </source>
</evidence>
<keyword evidence="13" id="KW-1185">Reference proteome</keyword>
<dbReference type="PANTHER" id="PTHR43547">
    <property type="entry name" value="TWO-COMPONENT HISTIDINE KINASE"/>
    <property type="match status" value="1"/>
</dbReference>
<dbReference type="PROSITE" id="PS50109">
    <property type="entry name" value="HIS_KIN"/>
    <property type="match status" value="1"/>
</dbReference>
<keyword evidence="4" id="KW-0805">Transcription regulation</keyword>
<dbReference type="SMART" id="SM00387">
    <property type="entry name" value="HATPase_c"/>
    <property type="match status" value="1"/>
</dbReference>
<evidence type="ECO:0000259" key="10">
    <source>
        <dbReference type="PROSITE" id="PS50109"/>
    </source>
</evidence>
<dbReference type="InterPro" id="IPR011006">
    <property type="entry name" value="CheY-like_superfamily"/>
</dbReference>
<feature type="domain" description="HTH araC/xylS-type" evidence="9">
    <location>
        <begin position="1239"/>
        <end position="1338"/>
    </location>
</feature>
<dbReference type="SUPFAM" id="SSF47384">
    <property type="entry name" value="Homodimeric domain of signal transducing histidine kinase"/>
    <property type="match status" value="1"/>
</dbReference>
<evidence type="ECO:0000256" key="8">
    <source>
        <dbReference type="SAM" id="MobiDB-lite"/>
    </source>
</evidence>
<dbReference type="PROSITE" id="PS00041">
    <property type="entry name" value="HTH_ARAC_FAMILY_1"/>
    <property type="match status" value="1"/>
</dbReference>
<dbReference type="InterPro" id="IPR009057">
    <property type="entry name" value="Homeodomain-like_sf"/>
</dbReference>
<dbReference type="PANTHER" id="PTHR43547:SF2">
    <property type="entry name" value="HYBRID SIGNAL TRANSDUCTION HISTIDINE KINASE C"/>
    <property type="match status" value="1"/>
</dbReference>
<dbReference type="Proteomes" id="UP000831390">
    <property type="component" value="Chromosome"/>
</dbReference>
<keyword evidence="5" id="KW-0238">DNA-binding</keyword>
<dbReference type="InterPro" id="IPR018060">
    <property type="entry name" value="HTH_AraC"/>
</dbReference>
<reference evidence="12 13" key="1">
    <citation type="submission" date="2022-03" db="EMBL/GenBank/DDBJ databases">
        <title>Hymenobactersp. isolated from the air.</title>
        <authorList>
            <person name="Won M."/>
            <person name="Kwon S.-W."/>
        </authorList>
    </citation>
    <scope>NUCLEOTIDE SEQUENCE [LARGE SCALE GENOMIC DNA]</scope>
    <source>
        <strain evidence="12 13">KACC 22596</strain>
    </source>
</reference>
<evidence type="ECO:0000313" key="12">
    <source>
        <dbReference type="EMBL" id="UOE33799.1"/>
    </source>
</evidence>
<evidence type="ECO:0000256" key="7">
    <source>
        <dbReference type="PROSITE-ProRule" id="PRU00169"/>
    </source>
</evidence>
<dbReference type="PROSITE" id="PS01124">
    <property type="entry name" value="HTH_ARAC_FAMILY_2"/>
    <property type="match status" value="1"/>
</dbReference>
<evidence type="ECO:0000259" key="11">
    <source>
        <dbReference type="PROSITE" id="PS50110"/>
    </source>
</evidence>
<dbReference type="Pfam" id="PF02518">
    <property type="entry name" value="HATPase_c"/>
    <property type="match status" value="1"/>
</dbReference>
<dbReference type="SMART" id="SM00448">
    <property type="entry name" value="REC"/>
    <property type="match status" value="1"/>
</dbReference>
<dbReference type="RefSeq" id="WP_243514085.1">
    <property type="nucleotide sequence ID" value="NZ_CP094534.1"/>
</dbReference>
<evidence type="ECO:0000259" key="9">
    <source>
        <dbReference type="PROSITE" id="PS01124"/>
    </source>
</evidence>
<evidence type="ECO:0000256" key="4">
    <source>
        <dbReference type="ARBA" id="ARBA00023015"/>
    </source>
</evidence>
<dbReference type="InterPro" id="IPR036890">
    <property type="entry name" value="HATPase_C_sf"/>
</dbReference>
<keyword evidence="6" id="KW-0804">Transcription</keyword>
<dbReference type="InterPro" id="IPR003594">
    <property type="entry name" value="HATPase_dom"/>
</dbReference>
<dbReference type="Pfam" id="PF12833">
    <property type="entry name" value="HTH_18"/>
    <property type="match status" value="1"/>
</dbReference>
<dbReference type="EC" id="2.7.13.3" evidence="2"/>